<keyword evidence="2" id="KW-1185">Reference proteome</keyword>
<dbReference type="Proteomes" id="UP000622017">
    <property type="component" value="Unassembled WGS sequence"/>
</dbReference>
<protein>
    <submittedName>
        <fullName evidence="1">Uncharacterized protein</fullName>
    </submittedName>
</protein>
<accession>A0ABR7MLM6</accession>
<reference evidence="1 2" key="1">
    <citation type="submission" date="2020-08" db="EMBL/GenBank/DDBJ databases">
        <title>Hymenobacter sp.</title>
        <authorList>
            <person name="Kim M.K."/>
        </authorList>
    </citation>
    <scope>NUCLEOTIDE SEQUENCE [LARGE SCALE GENOMIC DNA]</scope>
    <source>
        <strain evidence="1 2">BT507</strain>
    </source>
</reference>
<sequence length="117" mass="14023">MKKEVVSTDLWSYINRHHQALESEHIRPFHQRVFLSLQRVYRNHGGWQELEIVWPNFTISQSFSDFDVTPFIRSFSGKGITRNIYFRRNQRTHVYQLCQRLQAASEAPDLTQAEKDR</sequence>
<dbReference type="EMBL" id="JACSCY010000010">
    <property type="protein sequence ID" value="MBC6611975.1"/>
    <property type="molecule type" value="Genomic_DNA"/>
</dbReference>
<gene>
    <name evidence="1" type="ORF">H8B15_13665</name>
</gene>
<evidence type="ECO:0000313" key="2">
    <source>
        <dbReference type="Proteomes" id="UP000622017"/>
    </source>
</evidence>
<comment type="caution">
    <text evidence="1">The sequence shown here is derived from an EMBL/GenBank/DDBJ whole genome shotgun (WGS) entry which is preliminary data.</text>
</comment>
<name>A0ABR7MLM6_9BACT</name>
<evidence type="ECO:0000313" key="1">
    <source>
        <dbReference type="EMBL" id="MBC6611975.1"/>
    </source>
</evidence>
<organism evidence="1 2">
    <name type="scientific">Hymenobacter citatus</name>
    <dbReference type="NCBI Taxonomy" id="2763506"/>
    <lineage>
        <taxon>Bacteria</taxon>
        <taxon>Pseudomonadati</taxon>
        <taxon>Bacteroidota</taxon>
        <taxon>Cytophagia</taxon>
        <taxon>Cytophagales</taxon>
        <taxon>Hymenobacteraceae</taxon>
        <taxon>Hymenobacter</taxon>
    </lineage>
</organism>
<proteinExistence type="predicted"/>